<accession>B3RNX4</accession>
<dbReference type="RefSeq" id="XP_002109367.1">
    <property type="nucleotide sequence ID" value="XM_002109331.1"/>
</dbReference>
<keyword evidence="4" id="KW-1185">Reference proteome</keyword>
<dbReference type="InParanoid" id="B3RNX4"/>
<dbReference type="EMBL" id="DS985242">
    <property type="protein sequence ID" value="EDV27533.1"/>
    <property type="molecule type" value="Genomic_DNA"/>
</dbReference>
<dbReference type="InterPro" id="IPR011990">
    <property type="entry name" value="TPR-like_helical_dom_sf"/>
</dbReference>
<dbReference type="Gene3D" id="1.25.40.10">
    <property type="entry name" value="Tetratricopeptide repeat domain"/>
    <property type="match status" value="4"/>
</dbReference>
<dbReference type="PANTHER" id="PTHR45153:SF1">
    <property type="entry name" value="TETRATRICOPEPTIDE REPEAT PROTEIN 16"/>
    <property type="match status" value="1"/>
</dbReference>
<feature type="compositionally biased region" description="Polar residues" evidence="2">
    <location>
        <begin position="113"/>
        <end position="124"/>
    </location>
</feature>
<keyword evidence="1" id="KW-0802">TPR repeat</keyword>
<reference evidence="3 4" key="1">
    <citation type="journal article" date="2008" name="Nature">
        <title>The Trichoplax genome and the nature of placozoans.</title>
        <authorList>
            <person name="Srivastava M."/>
            <person name="Begovic E."/>
            <person name="Chapman J."/>
            <person name="Putnam N.H."/>
            <person name="Hellsten U."/>
            <person name="Kawashima T."/>
            <person name="Kuo A."/>
            <person name="Mitros T."/>
            <person name="Salamov A."/>
            <person name="Carpenter M.L."/>
            <person name="Signorovitch A.Y."/>
            <person name="Moreno M.A."/>
            <person name="Kamm K."/>
            <person name="Grimwood J."/>
            <person name="Schmutz J."/>
            <person name="Shapiro H."/>
            <person name="Grigoriev I.V."/>
            <person name="Buss L.W."/>
            <person name="Schierwater B."/>
            <person name="Dellaporta S.L."/>
            <person name="Rokhsar D.S."/>
        </authorList>
    </citation>
    <scope>NUCLEOTIDE SEQUENCE [LARGE SCALE GENOMIC DNA]</scope>
    <source>
        <strain evidence="3 4">Grell-BS-1999</strain>
    </source>
</reference>
<protein>
    <submittedName>
        <fullName evidence="3">Uncharacterized protein</fullName>
    </submittedName>
</protein>
<evidence type="ECO:0000313" key="4">
    <source>
        <dbReference type="Proteomes" id="UP000009022"/>
    </source>
</evidence>
<dbReference type="PANTHER" id="PTHR45153">
    <property type="entry name" value="TETRATRICOPEPTIDE REPEAT PROTEIN 16"/>
    <property type="match status" value="1"/>
</dbReference>
<sequence length="780" mass="89359">MEDERLSESSSNIPLPIATPPLEGRDLKYIDPLTLVHDDDRESETTIQSTKAIQNIGHPSRNRSSGKAAIANTYHQEKSLSNYESSQYESSRAESDDTLSKEGESNHADRAPSRSQSITPTSEDPQIDFDAYGENTSLINEQISKFWMSFVPGSTRPRQKTQNYSFEMIVAAKAEDHYDRAQVLLDEGIPGAAIVLLNKSIMLHPSCCKYYRLRGSAYMEICDFKSAVANYKKVCAMEPDDKNSWDRLALMHYFLGQSLFDCKLHAEALEAFTRAAEICPQIESYHTRTLATLAALNRHSECLALINNRMEVNNDNPDLFIMRARIHDMFRNTSLCYYDVASALELDPDHEEANKMMRNIQFRANDLKKRAVEFKLAGKDKESLDKINSAIETFPASADFHLFSGALHRNRKDFNSAIDEYILAMDKTDHNEEDPIFIAANRELILTYNDFAVQCFHKGFYNEAIILLNKAIKVEKNEKGFYINRGDCFYRTGELHFALADFNQAMELDENDWSVRTRISVIHNEFAILEYYDRQYEAAVNRLTVAINNNPKIAQYYISRSRARYLVDDFNGARLDVLIALHLEPNSQNVITIMSRLFPGQSVNEILQSLEGRKALEQLKLNIMKAATPRQRLELPEIVPNKINKEEKEDDKLKTRDTIDQIQKLQIEDEVSAKDDNHLDLTPRARVGCFPNLQYCLEEKHFHADIIKSKKKIDNKVEKLLTSRPSLRSIEPKIKPVHHEIDVPNTGPIMPRIWEYGTANAVEAKNQPKSYMSKSIEHYS</sequence>
<feature type="repeat" description="TPR" evidence="1">
    <location>
        <begin position="479"/>
        <end position="512"/>
    </location>
</feature>
<dbReference type="PhylomeDB" id="B3RNX4"/>
<dbReference type="STRING" id="10228.B3RNX4"/>
<dbReference type="InterPro" id="IPR019734">
    <property type="entry name" value="TPR_rpt"/>
</dbReference>
<proteinExistence type="predicted"/>
<evidence type="ECO:0000256" key="2">
    <source>
        <dbReference type="SAM" id="MobiDB-lite"/>
    </source>
</evidence>
<dbReference type="SUPFAM" id="SSF48452">
    <property type="entry name" value="TPR-like"/>
    <property type="match status" value="1"/>
</dbReference>
<dbReference type="CTD" id="6751142"/>
<evidence type="ECO:0000256" key="1">
    <source>
        <dbReference type="PROSITE-ProRule" id="PRU00339"/>
    </source>
</evidence>
<dbReference type="GeneID" id="6751142"/>
<dbReference type="HOGENOM" id="CLU_017316_2_0_1"/>
<dbReference type="AlphaFoldDB" id="B3RNX4"/>
<name>B3RNX4_TRIAD</name>
<dbReference type="Proteomes" id="UP000009022">
    <property type="component" value="Unassembled WGS sequence"/>
</dbReference>
<feature type="repeat" description="TPR" evidence="1">
    <location>
        <begin position="208"/>
        <end position="241"/>
    </location>
</feature>
<dbReference type="eggNOG" id="KOG1124">
    <property type="taxonomic scope" value="Eukaryota"/>
</dbReference>
<evidence type="ECO:0000313" key="3">
    <source>
        <dbReference type="EMBL" id="EDV27533.1"/>
    </source>
</evidence>
<feature type="compositionally biased region" description="Polar residues" evidence="2">
    <location>
        <begin position="79"/>
        <end position="90"/>
    </location>
</feature>
<dbReference type="SMART" id="SM00028">
    <property type="entry name" value="TPR"/>
    <property type="match status" value="10"/>
</dbReference>
<dbReference type="PROSITE" id="PS50005">
    <property type="entry name" value="TPR"/>
    <property type="match status" value="2"/>
</dbReference>
<dbReference type="KEGG" id="tad:TRIADDRAFT_53326"/>
<feature type="compositionally biased region" description="Basic and acidic residues" evidence="2">
    <location>
        <begin position="91"/>
        <end position="112"/>
    </location>
</feature>
<dbReference type="OrthoDB" id="1926212at2759"/>
<gene>
    <name evidence="3" type="ORF">TRIADDRAFT_53326</name>
</gene>
<dbReference type="FunCoup" id="B3RNX4">
    <property type="interactions" value="31"/>
</dbReference>
<dbReference type="OMA" id="QCLFDRG"/>
<organism evidence="3 4">
    <name type="scientific">Trichoplax adhaerens</name>
    <name type="common">Trichoplax reptans</name>
    <dbReference type="NCBI Taxonomy" id="10228"/>
    <lineage>
        <taxon>Eukaryota</taxon>
        <taxon>Metazoa</taxon>
        <taxon>Placozoa</taxon>
        <taxon>Uniplacotomia</taxon>
        <taxon>Trichoplacea</taxon>
        <taxon>Trichoplacidae</taxon>
        <taxon>Trichoplax</taxon>
    </lineage>
</organism>
<feature type="region of interest" description="Disordered" evidence="2">
    <location>
        <begin position="1"/>
        <end position="129"/>
    </location>
</feature>